<dbReference type="Pfam" id="PF13340">
    <property type="entry name" value="DUF4096"/>
    <property type="match status" value="1"/>
</dbReference>
<organism evidence="3 4">
    <name type="scientific">Novosphingobium panipatense</name>
    <dbReference type="NCBI Taxonomy" id="428991"/>
    <lineage>
        <taxon>Bacteria</taxon>
        <taxon>Pseudomonadati</taxon>
        <taxon>Pseudomonadota</taxon>
        <taxon>Alphaproteobacteria</taxon>
        <taxon>Sphingomonadales</taxon>
        <taxon>Sphingomonadaceae</taxon>
        <taxon>Novosphingobium</taxon>
    </lineage>
</organism>
<keyword evidence="4" id="KW-1185">Reference proteome</keyword>
<sequence length="132" mass="15149">MSRYDLTDFEWRVIEPLLPNKPRGVPRVDDRRVLNGIFWVLRSGAPWRDLPERYGRRTICYNRFVRWRKAGVWDRMMDAITAAHDSTSVRAHQQAATAKRGIEIIASVAPEAGLRPKSTRSSMRKGSRSGLA</sequence>
<dbReference type="PANTHER" id="PTHR46637">
    <property type="entry name" value="TIS1421-TRANSPOSASE PROTEIN A"/>
    <property type="match status" value="1"/>
</dbReference>
<dbReference type="InterPro" id="IPR052909">
    <property type="entry name" value="Transposase_6_like"/>
</dbReference>
<dbReference type="Proteomes" id="UP001157910">
    <property type="component" value="Unassembled WGS sequence"/>
</dbReference>
<comment type="caution">
    <text evidence="3">The sequence shown here is derived from an EMBL/GenBank/DDBJ whole genome shotgun (WGS) entry which is preliminary data.</text>
</comment>
<dbReference type="NCBIfam" id="NF033580">
    <property type="entry name" value="transpos_IS5_3"/>
    <property type="match status" value="1"/>
</dbReference>
<dbReference type="PANTHER" id="PTHR46637:SF1">
    <property type="entry name" value="BLL5188 PROTEIN"/>
    <property type="match status" value="1"/>
</dbReference>
<reference evidence="3 4" key="1">
    <citation type="submission" date="2017-05" db="EMBL/GenBank/DDBJ databases">
        <authorList>
            <person name="Varghese N."/>
            <person name="Submissions S."/>
        </authorList>
    </citation>
    <scope>NUCLEOTIDE SEQUENCE [LARGE SCALE GENOMIC DNA]</scope>
    <source>
        <strain evidence="3 4">SM16</strain>
    </source>
</reference>
<evidence type="ECO:0000259" key="2">
    <source>
        <dbReference type="Pfam" id="PF13340"/>
    </source>
</evidence>
<name>A0ABY1QN37_9SPHN</name>
<dbReference type="InterPro" id="IPR025161">
    <property type="entry name" value="IS402-like_dom"/>
</dbReference>
<evidence type="ECO:0000313" key="3">
    <source>
        <dbReference type="EMBL" id="SMP75993.1"/>
    </source>
</evidence>
<feature type="domain" description="Insertion element IS402-like" evidence="2">
    <location>
        <begin position="6"/>
        <end position="77"/>
    </location>
</feature>
<evidence type="ECO:0000313" key="4">
    <source>
        <dbReference type="Proteomes" id="UP001157910"/>
    </source>
</evidence>
<feature type="compositionally biased region" description="Basic residues" evidence="1">
    <location>
        <begin position="122"/>
        <end position="132"/>
    </location>
</feature>
<accession>A0ABY1QN37</accession>
<proteinExistence type="predicted"/>
<feature type="region of interest" description="Disordered" evidence="1">
    <location>
        <begin position="113"/>
        <end position="132"/>
    </location>
</feature>
<evidence type="ECO:0000256" key="1">
    <source>
        <dbReference type="SAM" id="MobiDB-lite"/>
    </source>
</evidence>
<gene>
    <name evidence="3" type="ORF">SAMN06296065_10928</name>
</gene>
<dbReference type="EMBL" id="FXUI01000009">
    <property type="protein sequence ID" value="SMP75993.1"/>
    <property type="molecule type" value="Genomic_DNA"/>
</dbReference>
<protein>
    <submittedName>
        <fullName evidence="3">Transposase</fullName>
    </submittedName>
</protein>